<evidence type="ECO:0000259" key="5">
    <source>
        <dbReference type="PROSITE" id="PS50893"/>
    </source>
</evidence>
<evidence type="ECO:0000256" key="3">
    <source>
        <dbReference type="ARBA" id="ARBA00022840"/>
    </source>
</evidence>
<dbReference type="InterPro" id="IPR027417">
    <property type="entry name" value="P-loop_NTPase"/>
</dbReference>
<dbReference type="InterPro" id="IPR003439">
    <property type="entry name" value="ABC_transporter-like_ATP-bd"/>
</dbReference>
<evidence type="ECO:0000313" key="7">
    <source>
        <dbReference type="Proteomes" id="UP000305778"/>
    </source>
</evidence>
<protein>
    <submittedName>
        <fullName evidence="6">ABC transporter ATP-binding protein</fullName>
    </submittedName>
</protein>
<name>A0A4U0S1B5_9ACTN</name>
<evidence type="ECO:0000256" key="1">
    <source>
        <dbReference type="ARBA" id="ARBA00022448"/>
    </source>
</evidence>
<keyword evidence="1" id="KW-0813">Transport</keyword>
<dbReference type="InterPro" id="IPR017871">
    <property type="entry name" value="ABC_transporter-like_CS"/>
</dbReference>
<dbReference type="InterPro" id="IPR003593">
    <property type="entry name" value="AAA+_ATPase"/>
</dbReference>
<dbReference type="CDD" id="cd03293">
    <property type="entry name" value="ABC_NrtD_SsuB_transporters"/>
    <property type="match status" value="1"/>
</dbReference>
<dbReference type="Gene3D" id="3.40.50.300">
    <property type="entry name" value="P-loop containing nucleotide triphosphate hydrolases"/>
    <property type="match status" value="1"/>
</dbReference>
<sequence>MNGRPAADHRGPVPTTHPETPESAVTEDIAVHTPDAAPAQAGDAAPVLSIDRVSHRFVRGDGESLTVLQDIAIEVARGEKVALVGPSGCGKTTLFRILSGLLQPTSGSVVVNSTPVTGPDQGLGFVFQNDRLLPWLSVRDNVGFGLRARGLSRRVTRATADEMIALVGLSGFEDNYPHQLSGGMRQRVNIARSLAIEPAVLLMDEPFAALDAQTREVMQEELVSIWERTGSTVLFITHQIDEAVFLADRVVVMRARPGRVATTLDIELDRPRPLAVKRSTAFAGYADRIWSEIEAEVRESNALEMRVT</sequence>
<dbReference type="Pfam" id="PF00005">
    <property type="entry name" value="ABC_tran"/>
    <property type="match status" value="1"/>
</dbReference>
<evidence type="ECO:0000313" key="6">
    <source>
        <dbReference type="EMBL" id="TKA00841.1"/>
    </source>
</evidence>
<dbReference type="EMBL" id="SUMC01000079">
    <property type="protein sequence ID" value="TKA00841.1"/>
    <property type="molecule type" value="Genomic_DNA"/>
</dbReference>
<dbReference type="InterPro" id="IPR050166">
    <property type="entry name" value="ABC_transporter_ATP-bind"/>
</dbReference>
<evidence type="ECO:0000256" key="4">
    <source>
        <dbReference type="SAM" id="MobiDB-lite"/>
    </source>
</evidence>
<feature type="region of interest" description="Disordered" evidence="4">
    <location>
        <begin position="1"/>
        <end position="23"/>
    </location>
</feature>
<dbReference type="GO" id="GO:0016887">
    <property type="term" value="F:ATP hydrolysis activity"/>
    <property type="evidence" value="ECO:0007669"/>
    <property type="project" value="InterPro"/>
</dbReference>
<comment type="caution">
    <text evidence="6">The sequence shown here is derived from an EMBL/GenBank/DDBJ whole genome shotgun (WGS) entry which is preliminary data.</text>
</comment>
<proteinExistence type="predicted"/>
<dbReference type="Proteomes" id="UP000305778">
    <property type="component" value="Unassembled WGS sequence"/>
</dbReference>
<accession>A0A4U0S1B5</accession>
<dbReference type="GO" id="GO:0005524">
    <property type="term" value="F:ATP binding"/>
    <property type="evidence" value="ECO:0007669"/>
    <property type="project" value="UniProtKB-KW"/>
</dbReference>
<dbReference type="PANTHER" id="PTHR42788:SF13">
    <property type="entry name" value="ALIPHATIC SULFONATES IMPORT ATP-BINDING PROTEIN SSUB"/>
    <property type="match status" value="1"/>
</dbReference>
<organism evidence="6 7">
    <name type="scientific">Actinacidiphila oryziradicis</name>
    <dbReference type="NCBI Taxonomy" id="2571141"/>
    <lineage>
        <taxon>Bacteria</taxon>
        <taxon>Bacillati</taxon>
        <taxon>Actinomycetota</taxon>
        <taxon>Actinomycetes</taxon>
        <taxon>Kitasatosporales</taxon>
        <taxon>Streptomycetaceae</taxon>
        <taxon>Actinacidiphila</taxon>
    </lineage>
</organism>
<gene>
    <name evidence="6" type="ORF">FCI23_41790</name>
</gene>
<dbReference type="AlphaFoldDB" id="A0A4U0S1B5"/>
<keyword evidence="7" id="KW-1185">Reference proteome</keyword>
<keyword evidence="3 6" id="KW-0067">ATP-binding</keyword>
<dbReference type="SUPFAM" id="SSF52540">
    <property type="entry name" value="P-loop containing nucleoside triphosphate hydrolases"/>
    <property type="match status" value="1"/>
</dbReference>
<dbReference type="PROSITE" id="PS50893">
    <property type="entry name" value="ABC_TRANSPORTER_2"/>
    <property type="match status" value="1"/>
</dbReference>
<dbReference type="SMART" id="SM00382">
    <property type="entry name" value="AAA"/>
    <property type="match status" value="1"/>
</dbReference>
<keyword evidence="2" id="KW-0547">Nucleotide-binding</keyword>
<feature type="domain" description="ABC transporter" evidence="5">
    <location>
        <begin position="48"/>
        <end position="280"/>
    </location>
</feature>
<dbReference type="PANTHER" id="PTHR42788">
    <property type="entry name" value="TAURINE IMPORT ATP-BINDING PROTEIN-RELATED"/>
    <property type="match status" value="1"/>
</dbReference>
<feature type="compositionally biased region" description="Basic and acidic residues" evidence="4">
    <location>
        <begin position="1"/>
        <end position="11"/>
    </location>
</feature>
<dbReference type="OrthoDB" id="4310860at2"/>
<evidence type="ECO:0000256" key="2">
    <source>
        <dbReference type="ARBA" id="ARBA00022741"/>
    </source>
</evidence>
<dbReference type="PROSITE" id="PS00211">
    <property type="entry name" value="ABC_TRANSPORTER_1"/>
    <property type="match status" value="1"/>
</dbReference>
<reference evidence="6 7" key="1">
    <citation type="submission" date="2019-04" db="EMBL/GenBank/DDBJ databases">
        <title>Streptomyces oryziradicis sp. nov., a novel actinomycete isolated from rhizosphere soil of rice (Oryza sativa L.).</title>
        <authorList>
            <person name="Li C."/>
        </authorList>
    </citation>
    <scope>NUCLEOTIDE SEQUENCE [LARGE SCALE GENOMIC DNA]</scope>
    <source>
        <strain evidence="6 7">NEAU-C40</strain>
    </source>
</reference>